<proteinExistence type="predicted"/>
<keyword evidence="1" id="KW-0418">Kinase</keyword>
<keyword evidence="6" id="KW-0732">Signal</keyword>
<dbReference type="VEuPathDB" id="FungiDB:AeMF1_017986"/>
<evidence type="ECO:0000256" key="1">
    <source>
        <dbReference type="ARBA" id="ARBA00022527"/>
    </source>
</evidence>
<dbReference type="InterPro" id="IPR001245">
    <property type="entry name" value="Ser-Thr/Tyr_kinase_cat_dom"/>
</dbReference>
<keyword evidence="1" id="KW-0723">Serine/threonine-protein kinase</keyword>
<feature type="transmembrane region" description="Helical" evidence="5">
    <location>
        <begin position="324"/>
        <end position="347"/>
    </location>
</feature>
<evidence type="ECO:0000256" key="3">
    <source>
        <dbReference type="ARBA" id="ARBA00022840"/>
    </source>
</evidence>
<dbReference type="Pfam" id="PF00069">
    <property type="entry name" value="Pkinase"/>
    <property type="match status" value="1"/>
</dbReference>
<dbReference type="PROSITE" id="PS00107">
    <property type="entry name" value="PROTEIN_KINASE_ATP"/>
    <property type="match status" value="1"/>
</dbReference>
<dbReference type="VEuPathDB" id="FungiDB:AeMF1_014590"/>
<dbReference type="InterPro" id="IPR000719">
    <property type="entry name" value="Prot_kinase_dom"/>
</dbReference>
<dbReference type="InterPro" id="IPR051681">
    <property type="entry name" value="Ser/Thr_Kinases-Pseudokinases"/>
</dbReference>
<keyword evidence="9" id="KW-1185">Reference proteome</keyword>
<evidence type="ECO:0000256" key="4">
    <source>
        <dbReference type="PROSITE-ProRule" id="PRU10141"/>
    </source>
</evidence>
<dbReference type="PROSITE" id="PS50011">
    <property type="entry name" value="PROTEIN_KINASE_DOM"/>
    <property type="match status" value="1"/>
</dbReference>
<protein>
    <recommendedName>
        <fullName evidence="7">Protein kinase domain-containing protein</fullName>
    </recommendedName>
</protein>
<dbReference type="Proteomes" id="UP000481153">
    <property type="component" value="Unassembled WGS sequence"/>
</dbReference>
<feature type="chain" id="PRO_5026018784" description="Protein kinase domain-containing protein" evidence="6">
    <location>
        <begin position="20"/>
        <end position="664"/>
    </location>
</feature>
<dbReference type="GO" id="GO:0005524">
    <property type="term" value="F:ATP binding"/>
    <property type="evidence" value="ECO:0007669"/>
    <property type="project" value="UniProtKB-UniRule"/>
</dbReference>
<organism evidence="8 9">
    <name type="scientific">Aphanomyces euteiches</name>
    <dbReference type="NCBI Taxonomy" id="100861"/>
    <lineage>
        <taxon>Eukaryota</taxon>
        <taxon>Sar</taxon>
        <taxon>Stramenopiles</taxon>
        <taxon>Oomycota</taxon>
        <taxon>Saprolegniomycetes</taxon>
        <taxon>Saprolegniales</taxon>
        <taxon>Verrucalvaceae</taxon>
        <taxon>Aphanomyces</taxon>
    </lineage>
</organism>
<evidence type="ECO:0000256" key="6">
    <source>
        <dbReference type="SAM" id="SignalP"/>
    </source>
</evidence>
<dbReference type="GO" id="GO:0004674">
    <property type="term" value="F:protein serine/threonine kinase activity"/>
    <property type="evidence" value="ECO:0007669"/>
    <property type="project" value="UniProtKB-KW"/>
</dbReference>
<sequence length="664" mass="74248">MAWPTKLLALWTGVLFAAAENVNCPYRNLQDPYKTILEYNRTTVSVAPFQIVNRDCQILKTASNIPSTGYQAIGNLQSYYEDAISLGNTPILTLEYADFSDFTNMIMLINTNVKAFPSNWRGKLKNMCVFYHSCVIARLTALCRHLSNMVLDIAPPNQPGMILTFLNVTINNITSLNTTQLSNLTFQDIPRALTVPSFDWSSLRSLTVVNTTFASISNTRFGRNLVELYVQVSLLNVKLDNVRRVLTNSQITDWYMTSDTFKILNGMNATLSNSKSTYDAAKCTSNQGTVNSLWTNRTSNYTVCVQVESTPSPTSTTATSEKNIGLIVGLSVGGAVLLSVIVGAFCARKYLSKRDNGSTHYESLASPSWKEEGGRVDMEALNLVRLNESDIHYDRMLGSGAFANVWFGTYNNQPVAIKRLSAQSINVAQLQSFVDEINLMSQFDCPYIVALIGACWTRPVDVKCVMEYMDSGDMKDYLAAFSPEQFPWRDKYLHIQSLVEALVYLHSMDIIHRDLKSRNIVIDSKKGTKLTDFGISKEDLEQTKTVGVGTFRWMAPEVVQDKQYTTAADIYSFGVVLSEFNTHLTPYTDIKKPGNNEPLSDSAIMVRVVAGEIKPTFTNDCPEWIRDMAFQCLALDPTQRPTATQLSHIIRTKLRSLAPKLFSL</sequence>
<dbReference type="SUPFAM" id="SSF56112">
    <property type="entry name" value="Protein kinase-like (PK-like)"/>
    <property type="match status" value="1"/>
</dbReference>
<dbReference type="InterPro" id="IPR008271">
    <property type="entry name" value="Ser/Thr_kinase_AS"/>
</dbReference>
<dbReference type="InterPro" id="IPR011009">
    <property type="entry name" value="Kinase-like_dom_sf"/>
</dbReference>
<keyword evidence="5" id="KW-1133">Transmembrane helix</keyword>
<accession>A0A6G0W8G5</accession>
<dbReference type="PRINTS" id="PR00109">
    <property type="entry name" value="TYRKINASE"/>
</dbReference>
<reference evidence="8 9" key="1">
    <citation type="submission" date="2019-07" db="EMBL/GenBank/DDBJ databases">
        <title>Genomics analysis of Aphanomyces spp. identifies a new class of oomycete effector associated with host adaptation.</title>
        <authorList>
            <person name="Gaulin E."/>
        </authorList>
    </citation>
    <scope>NUCLEOTIDE SEQUENCE [LARGE SCALE GENOMIC DNA]</scope>
    <source>
        <strain evidence="8 9">ATCC 201684</strain>
    </source>
</reference>
<evidence type="ECO:0000313" key="8">
    <source>
        <dbReference type="EMBL" id="KAF0723108.1"/>
    </source>
</evidence>
<comment type="caution">
    <text evidence="8">The sequence shown here is derived from an EMBL/GenBank/DDBJ whole genome shotgun (WGS) entry which is preliminary data.</text>
</comment>
<feature type="domain" description="Protein kinase" evidence="7">
    <location>
        <begin position="391"/>
        <end position="651"/>
    </location>
</feature>
<evidence type="ECO:0000256" key="5">
    <source>
        <dbReference type="SAM" id="Phobius"/>
    </source>
</evidence>
<dbReference type="AlphaFoldDB" id="A0A6G0W8G5"/>
<keyword evidence="5" id="KW-0472">Membrane</keyword>
<evidence type="ECO:0000259" key="7">
    <source>
        <dbReference type="PROSITE" id="PS50011"/>
    </source>
</evidence>
<dbReference type="SMART" id="SM00220">
    <property type="entry name" value="S_TKc"/>
    <property type="match status" value="1"/>
</dbReference>
<feature type="binding site" evidence="4">
    <location>
        <position position="418"/>
    </location>
    <ligand>
        <name>ATP</name>
        <dbReference type="ChEBI" id="CHEBI:30616"/>
    </ligand>
</feature>
<dbReference type="Gene3D" id="3.30.200.20">
    <property type="entry name" value="Phosphorylase Kinase, domain 1"/>
    <property type="match status" value="1"/>
</dbReference>
<keyword evidence="2 4" id="KW-0547">Nucleotide-binding</keyword>
<feature type="signal peptide" evidence="6">
    <location>
        <begin position="1"/>
        <end position="19"/>
    </location>
</feature>
<evidence type="ECO:0000313" key="9">
    <source>
        <dbReference type="Proteomes" id="UP000481153"/>
    </source>
</evidence>
<dbReference type="PROSITE" id="PS00108">
    <property type="entry name" value="PROTEIN_KINASE_ST"/>
    <property type="match status" value="1"/>
</dbReference>
<dbReference type="PANTHER" id="PTHR44329:SF214">
    <property type="entry name" value="PROTEIN KINASE DOMAIN-CONTAINING PROTEIN"/>
    <property type="match status" value="1"/>
</dbReference>
<keyword evidence="3 4" id="KW-0067">ATP-binding</keyword>
<dbReference type="InterPro" id="IPR017441">
    <property type="entry name" value="Protein_kinase_ATP_BS"/>
</dbReference>
<keyword evidence="1" id="KW-0808">Transferase</keyword>
<gene>
    <name evidence="8" type="ORF">Ae201684_017912</name>
</gene>
<keyword evidence="5" id="KW-0812">Transmembrane</keyword>
<evidence type="ECO:0000256" key="2">
    <source>
        <dbReference type="ARBA" id="ARBA00022741"/>
    </source>
</evidence>
<name>A0A6G0W8G5_9STRA</name>
<dbReference type="Gene3D" id="1.10.510.10">
    <property type="entry name" value="Transferase(Phosphotransferase) domain 1"/>
    <property type="match status" value="1"/>
</dbReference>
<dbReference type="EMBL" id="VJMJ01000316">
    <property type="protein sequence ID" value="KAF0723108.1"/>
    <property type="molecule type" value="Genomic_DNA"/>
</dbReference>
<dbReference type="PANTHER" id="PTHR44329">
    <property type="entry name" value="SERINE/THREONINE-PROTEIN KINASE TNNI3K-RELATED"/>
    <property type="match status" value="1"/>
</dbReference>